<dbReference type="InterPro" id="IPR003439">
    <property type="entry name" value="ABC_transporter-like_ATP-bd"/>
</dbReference>
<accession>A0A1G7ZNK9</accession>
<dbReference type="RefSeq" id="WP_093272262.1">
    <property type="nucleotide sequence ID" value="NZ_FNDD01000008.1"/>
</dbReference>
<dbReference type="CDD" id="cd18584">
    <property type="entry name" value="ABC_6TM_AarD_CydD"/>
    <property type="match status" value="1"/>
</dbReference>
<feature type="transmembrane region" description="Helical" evidence="10">
    <location>
        <begin position="167"/>
        <end position="188"/>
    </location>
</feature>
<evidence type="ECO:0000313" key="13">
    <source>
        <dbReference type="EMBL" id="SDH10268.1"/>
    </source>
</evidence>
<feature type="transmembrane region" description="Helical" evidence="10">
    <location>
        <begin position="278"/>
        <end position="297"/>
    </location>
</feature>
<dbReference type="InterPro" id="IPR014216">
    <property type="entry name" value="ABC_transptr_CydD"/>
</dbReference>
<keyword evidence="9 10" id="KW-0472">Membrane</keyword>
<keyword evidence="2" id="KW-0813">Transport</keyword>
<dbReference type="GO" id="GO:0034040">
    <property type="term" value="F:ATPase-coupled lipid transmembrane transporter activity"/>
    <property type="evidence" value="ECO:0007669"/>
    <property type="project" value="TreeGrafter"/>
</dbReference>
<dbReference type="Pfam" id="PF00005">
    <property type="entry name" value="ABC_tran"/>
    <property type="match status" value="1"/>
</dbReference>
<evidence type="ECO:0000259" key="12">
    <source>
        <dbReference type="PROSITE" id="PS50929"/>
    </source>
</evidence>
<evidence type="ECO:0000256" key="10">
    <source>
        <dbReference type="SAM" id="Phobius"/>
    </source>
</evidence>
<organism evidence="13 14">
    <name type="scientific">Vibrio xiamenensis</name>
    <dbReference type="NCBI Taxonomy" id="861298"/>
    <lineage>
        <taxon>Bacteria</taxon>
        <taxon>Pseudomonadati</taxon>
        <taxon>Pseudomonadota</taxon>
        <taxon>Gammaproteobacteria</taxon>
        <taxon>Vibrionales</taxon>
        <taxon>Vibrionaceae</taxon>
        <taxon>Vibrio</taxon>
    </lineage>
</organism>
<dbReference type="OrthoDB" id="9806127at2"/>
<keyword evidence="7 13" id="KW-0067">ATP-binding</keyword>
<keyword evidence="14" id="KW-1185">Reference proteome</keyword>
<proteinExistence type="predicted"/>
<evidence type="ECO:0000256" key="9">
    <source>
        <dbReference type="ARBA" id="ARBA00023136"/>
    </source>
</evidence>
<gene>
    <name evidence="13" type="ORF">SAMN04488136_10876</name>
</gene>
<dbReference type="Pfam" id="PF00664">
    <property type="entry name" value="ABC_membrane"/>
    <property type="match status" value="1"/>
</dbReference>
<evidence type="ECO:0000256" key="7">
    <source>
        <dbReference type="ARBA" id="ARBA00022840"/>
    </source>
</evidence>
<comment type="subcellular location">
    <subcellularLocation>
        <location evidence="1">Cell inner membrane</location>
        <topology evidence="1">Multi-pass membrane protein</topology>
    </subcellularLocation>
</comment>
<feature type="transmembrane region" description="Helical" evidence="10">
    <location>
        <begin position="62"/>
        <end position="79"/>
    </location>
</feature>
<dbReference type="GO" id="GO:0005886">
    <property type="term" value="C:plasma membrane"/>
    <property type="evidence" value="ECO:0007669"/>
    <property type="project" value="UniProtKB-SubCell"/>
</dbReference>
<keyword evidence="4" id="KW-0997">Cell inner membrane</keyword>
<dbReference type="PANTHER" id="PTHR24221:SF261">
    <property type="entry name" value="GLUTATHIONE_L-CYSTEINE TRANSPORT SYSTEM ATP-BINDING_PERMEASE PROTEIN CYDD"/>
    <property type="match status" value="1"/>
</dbReference>
<dbReference type="STRING" id="861298.SAMN04488136_10876"/>
<keyword evidence="6" id="KW-0547">Nucleotide-binding</keyword>
<feature type="transmembrane region" description="Helical" evidence="10">
    <location>
        <begin position="245"/>
        <end position="272"/>
    </location>
</feature>
<feature type="domain" description="ABC transporter" evidence="11">
    <location>
        <begin position="354"/>
        <end position="585"/>
    </location>
</feature>
<dbReference type="Gene3D" id="1.20.1560.10">
    <property type="entry name" value="ABC transporter type 1, transmembrane domain"/>
    <property type="match status" value="1"/>
</dbReference>
<evidence type="ECO:0000256" key="4">
    <source>
        <dbReference type="ARBA" id="ARBA00022519"/>
    </source>
</evidence>
<dbReference type="CDD" id="cd03228">
    <property type="entry name" value="ABCC_MRP_Like"/>
    <property type="match status" value="1"/>
</dbReference>
<name>A0A1G7ZNK9_9VIBR</name>
<dbReference type="InterPro" id="IPR011527">
    <property type="entry name" value="ABC1_TM_dom"/>
</dbReference>
<dbReference type="FunFam" id="1.20.1560.10:FF:000039">
    <property type="entry name" value="Cysteine/glutathione ABC transporter permease/ATP-binding protein CydD"/>
    <property type="match status" value="1"/>
</dbReference>
<sequence length="597" mass="66158">MDKNRRKSLNLWLKQQSTLAKRWLMLTIGLGVLSSLFLLGQAALLASILHQLIIEHVDKYQLLPQFYGLLAIILARALCSWGREIAGFHCGKEIRVYIRRQILEKLRELGPAYIKGKPAGAWATLLLEQVEEMHDFFAKYLPQMSLSVLIPFVILVVVFPVNWAAGLIFLITAPLVPMFMAFVGIRAAEANKKNFKALQRLSGHFYDRLQSMTTIRLFDRTKAETEVMKSASEVFRKRTMDVLRIAFLSSAVLEFFTSISIAITAVYFGFSFIGELDFGYYGTSVTLFSGLFILILAPEFYQPLRDLGTFYHAKQQAIGSAESIVEFLDLDVSKVRSGRETLDLQNAASRGVSIEASDLVVLSPEGDKLAGPLSFCLDSGQTTALVGPSGAGKTSLINAILGFLPYQGSLKINGIERSDLDLDDWRSHISWVGQNPLLLHGTIRDNITLGKNDIDDAAIEQVLERSFAAEFVHKQGLDYPITDRSGGLSVGQAQRLALARAMLQNGAFWLLDEPTASLDARSERLVMQGLEQQIQHRTALMVTHQLNPLKDVAQILVMQNGTIAQSGDFATLSTQQGLFQTMLQAHSNQADKGNLDA</sequence>
<dbReference type="PROSITE" id="PS50893">
    <property type="entry name" value="ABC_TRANSPORTER_2"/>
    <property type="match status" value="1"/>
</dbReference>
<dbReference type="InterPro" id="IPR027417">
    <property type="entry name" value="P-loop_NTPase"/>
</dbReference>
<dbReference type="SUPFAM" id="SSF90123">
    <property type="entry name" value="ABC transporter transmembrane region"/>
    <property type="match status" value="1"/>
</dbReference>
<dbReference type="GO" id="GO:0005524">
    <property type="term" value="F:ATP binding"/>
    <property type="evidence" value="ECO:0007669"/>
    <property type="project" value="UniProtKB-KW"/>
</dbReference>
<dbReference type="GO" id="GO:0016887">
    <property type="term" value="F:ATP hydrolysis activity"/>
    <property type="evidence" value="ECO:0007669"/>
    <property type="project" value="InterPro"/>
</dbReference>
<keyword evidence="8 10" id="KW-1133">Transmembrane helix</keyword>
<evidence type="ECO:0000313" key="14">
    <source>
        <dbReference type="Proteomes" id="UP000198854"/>
    </source>
</evidence>
<evidence type="ECO:0000256" key="5">
    <source>
        <dbReference type="ARBA" id="ARBA00022692"/>
    </source>
</evidence>
<evidence type="ECO:0000256" key="8">
    <source>
        <dbReference type="ARBA" id="ARBA00022989"/>
    </source>
</evidence>
<dbReference type="NCBIfam" id="NF008379">
    <property type="entry name" value="PRK11174.1"/>
    <property type="match status" value="1"/>
</dbReference>
<dbReference type="EMBL" id="FNDD01000008">
    <property type="protein sequence ID" value="SDH10268.1"/>
    <property type="molecule type" value="Genomic_DNA"/>
</dbReference>
<dbReference type="GO" id="GO:0140359">
    <property type="term" value="F:ABC-type transporter activity"/>
    <property type="evidence" value="ECO:0007669"/>
    <property type="project" value="InterPro"/>
</dbReference>
<dbReference type="PROSITE" id="PS00211">
    <property type="entry name" value="ABC_TRANSPORTER_1"/>
    <property type="match status" value="1"/>
</dbReference>
<dbReference type="PANTHER" id="PTHR24221">
    <property type="entry name" value="ATP-BINDING CASSETTE SUB-FAMILY B"/>
    <property type="match status" value="1"/>
</dbReference>
<keyword evidence="5 10" id="KW-0812">Transmembrane</keyword>
<dbReference type="Gene3D" id="3.40.50.300">
    <property type="entry name" value="P-loop containing nucleotide triphosphate hydrolases"/>
    <property type="match status" value="1"/>
</dbReference>
<keyword evidence="3" id="KW-1003">Cell membrane</keyword>
<evidence type="ECO:0000256" key="2">
    <source>
        <dbReference type="ARBA" id="ARBA00022448"/>
    </source>
</evidence>
<dbReference type="PROSITE" id="PS50929">
    <property type="entry name" value="ABC_TM1F"/>
    <property type="match status" value="1"/>
</dbReference>
<evidence type="ECO:0000256" key="6">
    <source>
        <dbReference type="ARBA" id="ARBA00022741"/>
    </source>
</evidence>
<dbReference type="AlphaFoldDB" id="A0A1G7ZNK9"/>
<feature type="domain" description="ABC transmembrane type-1" evidence="12">
    <location>
        <begin position="26"/>
        <end position="316"/>
    </location>
</feature>
<dbReference type="InterPro" id="IPR003593">
    <property type="entry name" value="AAA+_ATPase"/>
</dbReference>
<evidence type="ECO:0000256" key="3">
    <source>
        <dbReference type="ARBA" id="ARBA00022475"/>
    </source>
</evidence>
<dbReference type="Proteomes" id="UP000198854">
    <property type="component" value="Unassembled WGS sequence"/>
</dbReference>
<feature type="transmembrane region" description="Helical" evidence="10">
    <location>
        <begin position="23"/>
        <end position="50"/>
    </location>
</feature>
<protein>
    <submittedName>
        <fullName evidence="13">ATP-binding cassette, subfamily C, CydD</fullName>
    </submittedName>
</protein>
<dbReference type="SUPFAM" id="SSF52540">
    <property type="entry name" value="P-loop containing nucleoside triphosphate hydrolases"/>
    <property type="match status" value="1"/>
</dbReference>
<evidence type="ECO:0000256" key="1">
    <source>
        <dbReference type="ARBA" id="ARBA00004429"/>
    </source>
</evidence>
<dbReference type="SMART" id="SM00382">
    <property type="entry name" value="AAA"/>
    <property type="match status" value="1"/>
</dbReference>
<dbReference type="InterPro" id="IPR017871">
    <property type="entry name" value="ABC_transporter-like_CS"/>
</dbReference>
<dbReference type="GO" id="GO:0042883">
    <property type="term" value="P:cysteine transport"/>
    <property type="evidence" value="ECO:0007669"/>
    <property type="project" value="InterPro"/>
</dbReference>
<dbReference type="InterPro" id="IPR036640">
    <property type="entry name" value="ABC1_TM_sf"/>
</dbReference>
<evidence type="ECO:0000259" key="11">
    <source>
        <dbReference type="PROSITE" id="PS50893"/>
    </source>
</evidence>
<reference evidence="13 14" key="1">
    <citation type="submission" date="2016-10" db="EMBL/GenBank/DDBJ databases">
        <authorList>
            <person name="de Groot N.N."/>
        </authorList>
    </citation>
    <scope>NUCLEOTIDE SEQUENCE [LARGE SCALE GENOMIC DNA]</scope>
    <source>
        <strain evidence="13 14">CGMCC 1.10228</strain>
    </source>
</reference>
<feature type="transmembrane region" description="Helical" evidence="10">
    <location>
        <begin position="140"/>
        <end position="161"/>
    </location>
</feature>
<dbReference type="NCBIfam" id="TIGR02857">
    <property type="entry name" value="CydD"/>
    <property type="match status" value="1"/>
</dbReference>
<dbReference type="InterPro" id="IPR039421">
    <property type="entry name" value="Type_1_exporter"/>
</dbReference>